<keyword evidence="2" id="KW-0812">Transmembrane</keyword>
<evidence type="ECO:0000313" key="3">
    <source>
        <dbReference type="EMBL" id="KAJ7046265.1"/>
    </source>
</evidence>
<gene>
    <name evidence="3" type="ORF">C8F04DRAFT_1248517</name>
</gene>
<reference evidence="3" key="1">
    <citation type="submission" date="2023-03" db="EMBL/GenBank/DDBJ databases">
        <title>Massive genome expansion in bonnet fungi (Mycena s.s.) driven by repeated elements and novel gene families across ecological guilds.</title>
        <authorList>
            <consortium name="Lawrence Berkeley National Laboratory"/>
            <person name="Harder C.B."/>
            <person name="Miyauchi S."/>
            <person name="Viragh M."/>
            <person name="Kuo A."/>
            <person name="Thoen E."/>
            <person name="Andreopoulos B."/>
            <person name="Lu D."/>
            <person name="Skrede I."/>
            <person name="Drula E."/>
            <person name="Henrissat B."/>
            <person name="Morin E."/>
            <person name="Kohler A."/>
            <person name="Barry K."/>
            <person name="LaButti K."/>
            <person name="Morin E."/>
            <person name="Salamov A."/>
            <person name="Lipzen A."/>
            <person name="Mereny Z."/>
            <person name="Hegedus B."/>
            <person name="Baldrian P."/>
            <person name="Stursova M."/>
            <person name="Weitz H."/>
            <person name="Taylor A."/>
            <person name="Grigoriev I.V."/>
            <person name="Nagy L.G."/>
            <person name="Martin F."/>
            <person name="Kauserud H."/>
        </authorList>
    </citation>
    <scope>NUCLEOTIDE SEQUENCE</scope>
    <source>
        <strain evidence="3">CBHHK200</strain>
    </source>
</reference>
<keyword evidence="2" id="KW-1133">Transmembrane helix</keyword>
<keyword evidence="2" id="KW-0472">Membrane</keyword>
<feature type="transmembrane region" description="Helical" evidence="2">
    <location>
        <begin position="7"/>
        <end position="29"/>
    </location>
</feature>
<evidence type="ECO:0000256" key="1">
    <source>
        <dbReference type="SAM" id="MobiDB-lite"/>
    </source>
</evidence>
<feature type="region of interest" description="Disordered" evidence="1">
    <location>
        <begin position="216"/>
        <end position="239"/>
    </location>
</feature>
<comment type="caution">
    <text evidence="3">The sequence shown here is derived from an EMBL/GenBank/DDBJ whole genome shotgun (WGS) entry which is preliminary data.</text>
</comment>
<organism evidence="3 4">
    <name type="scientific">Mycena alexandri</name>
    <dbReference type="NCBI Taxonomy" id="1745969"/>
    <lineage>
        <taxon>Eukaryota</taxon>
        <taxon>Fungi</taxon>
        <taxon>Dikarya</taxon>
        <taxon>Basidiomycota</taxon>
        <taxon>Agaricomycotina</taxon>
        <taxon>Agaricomycetes</taxon>
        <taxon>Agaricomycetidae</taxon>
        <taxon>Agaricales</taxon>
        <taxon>Marasmiineae</taxon>
        <taxon>Mycenaceae</taxon>
        <taxon>Mycena</taxon>
    </lineage>
</organism>
<dbReference type="Proteomes" id="UP001218188">
    <property type="component" value="Unassembled WGS sequence"/>
</dbReference>
<evidence type="ECO:0000256" key="2">
    <source>
        <dbReference type="SAM" id="Phobius"/>
    </source>
</evidence>
<dbReference type="AlphaFoldDB" id="A0AAD6XFG4"/>
<proteinExistence type="predicted"/>
<name>A0AAD6XFG4_9AGAR</name>
<sequence>MSEIRYLLFLLLLLCDVCDIYYGVLLFFYDMLREPDVGELVDWLHDRDALTIPAIRSLASTKPDPWRVSIKRIRQFLSQRRANSALILPSAGESRDAVLQSITMGHLEHIDSAGALESIATFIGDAEPELLGLLYEANRNTIAWYYEKFLNKTSEVWNPLTWASWTHALWFLSKTEAGPGTRRVIATFDAQQMFKAALQSETLYRKVLDYLEIPEEAEDGESSSASTLSQTSTEDSHDGCLENRSARALDEHLAVVRGPTVEDLPAEVSLEILGNLTFAERLSFARASPVAALHVAQTIHAATVSFLRTFGLHPRSIRLMQVATRTLISGSFIPAIMCEAFEPNDIDFYTPKAAGHDVARFFKKSGDWSRIKFSTTYNFASGIGHVYTMRHRTSEMKINIIESLTLNALDAVVQFHSTCVIGAISADSFWHGYPDLTLARVSITSPARMPLTKDIVQQTRTWTILRKYAARGYDFHLGEFRAPHTCCEDARCPATVRTSDDSGCVRIPLPKWEFSTPGTPECVSCWTFSGCGCPGGILSRAPISQVSLATSPGISHWRFMMNHLLNAEEAPGEALGLF</sequence>
<dbReference type="EMBL" id="JARJCM010000003">
    <property type="protein sequence ID" value="KAJ7046265.1"/>
    <property type="molecule type" value="Genomic_DNA"/>
</dbReference>
<protein>
    <submittedName>
        <fullName evidence="3">Uncharacterized protein</fullName>
    </submittedName>
</protein>
<evidence type="ECO:0000313" key="4">
    <source>
        <dbReference type="Proteomes" id="UP001218188"/>
    </source>
</evidence>
<accession>A0AAD6XFG4</accession>
<feature type="compositionally biased region" description="Low complexity" evidence="1">
    <location>
        <begin position="222"/>
        <end position="233"/>
    </location>
</feature>
<keyword evidence="4" id="KW-1185">Reference proteome</keyword>